<dbReference type="AlphaFoldDB" id="A0A158B8A3"/>
<name>A0A158B8A3_9BURK</name>
<gene>
    <name evidence="2" type="ORF">AWB83_02922</name>
</gene>
<dbReference type="PANTHER" id="PTHR30222">
    <property type="entry name" value="SPERMIDINE/PUTRESCINE-BINDING PERIPLASMIC PROTEIN"/>
    <property type="match status" value="1"/>
</dbReference>
<dbReference type="EMBL" id="FCOB02000012">
    <property type="protein sequence ID" value="SAK66120.1"/>
    <property type="molecule type" value="Genomic_DNA"/>
</dbReference>
<dbReference type="PANTHER" id="PTHR30222:SF2">
    <property type="entry name" value="ABC TRANSPORTER SUBSTRATE-BINDING PROTEIN"/>
    <property type="match status" value="1"/>
</dbReference>
<dbReference type="Pfam" id="PF13416">
    <property type="entry name" value="SBP_bac_8"/>
    <property type="match status" value="1"/>
</dbReference>
<dbReference type="Gene3D" id="3.40.190.10">
    <property type="entry name" value="Periplasmic binding protein-like II"/>
    <property type="match status" value="2"/>
</dbReference>
<evidence type="ECO:0000313" key="3">
    <source>
        <dbReference type="Proteomes" id="UP000054978"/>
    </source>
</evidence>
<dbReference type="CDD" id="cd13589">
    <property type="entry name" value="PBP2_polyamine_RpCGA009"/>
    <property type="match status" value="1"/>
</dbReference>
<accession>A0A158B8A3</accession>
<dbReference type="Proteomes" id="UP000054978">
    <property type="component" value="Unassembled WGS sequence"/>
</dbReference>
<keyword evidence="3" id="KW-1185">Reference proteome</keyword>
<organism evidence="2 3">
    <name type="scientific">Caballeronia ptereochthonis</name>
    <dbReference type="NCBI Taxonomy" id="1777144"/>
    <lineage>
        <taxon>Bacteria</taxon>
        <taxon>Pseudomonadati</taxon>
        <taxon>Pseudomonadota</taxon>
        <taxon>Betaproteobacteria</taxon>
        <taxon>Burkholderiales</taxon>
        <taxon>Burkholderiaceae</taxon>
        <taxon>Caballeronia</taxon>
    </lineage>
</organism>
<dbReference type="InterPro" id="IPR006059">
    <property type="entry name" value="SBP"/>
</dbReference>
<dbReference type="SUPFAM" id="SSF53850">
    <property type="entry name" value="Periplasmic binding protein-like II"/>
    <property type="match status" value="1"/>
</dbReference>
<proteinExistence type="predicted"/>
<evidence type="ECO:0000256" key="1">
    <source>
        <dbReference type="ARBA" id="ARBA00022729"/>
    </source>
</evidence>
<keyword evidence="1" id="KW-0732">Signal</keyword>
<sequence>MTHRSSPLALMETIVKTPDVEIETAADTSSRSRREFFKQAGALAGAALLGAPAIVRAQSKSISVTCWGGAYEAAIRGAFAEPFTKETGIAVNLVNSADLARMKVQVESKNVSWDVFDSIGPQIVAGSRQGMWEKLDPAIVRTEGLITKTGPDFVGTYSYAGGIGFDPKRSSKPPMTYAEFWDVKAFPGRRGLRPRVSENLEMALLADGVAPDKLYPLDVERAFKAMDRIKPAVRKWIETTPETVTLIASNELDFTYTYLSRVLPAQRAGTSIQMSMKQTLNSLEYLAVPKYGKNTQAAMQYVAFCLRPDRQAAFCEMVEFAPNAAQAMPLVSAAAKARMPDMHDKNSIIINDAWWGDHYDTLQNRFTTWMLT</sequence>
<dbReference type="PROSITE" id="PS51318">
    <property type="entry name" value="TAT"/>
    <property type="match status" value="1"/>
</dbReference>
<comment type="caution">
    <text evidence="2">The sequence shown here is derived from an EMBL/GenBank/DDBJ whole genome shotgun (WGS) entry which is preliminary data.</text>
</comment>
<dbReference type="InterPro" id="IPR006311">
    <property type="entry name" value="TAT_signal"/>
</dbReference>
<dbReference type="STRING" id="1777144.AWB83_02922"/>
<reference evidence="2" key="1">
    <citation type="submission" date="2016-01" db="EMBL/GenBank/DDBJ databases">
        <authorList>
            <person name="Peeters C."/>
        </authorList>
    </citation>
    <scope>NUCLEOTIDE SEQUENCE [LARGE SCALE GENOMIC DNA]</scope>
    <source>
        <strain evidence="2">LMG 29326</strain>
    </source>
</reference>
<evidence type="ECO:0000313" key="2">
    <source>
        <dbReference type="EMBL" id="SAK66120.1"/>
    </source>
</evidence>
<protein>
    <submittedName>
        <fullName evidence="2">ABC spermidine/putrescine transporter, periplasmic ligand binding protein</fullName>
    </submittedName>
</protein>